<dbReference type="GO" id="GO:0016020">
    <property type="term" value="C:membrane"/>
    <property type="evidence" value="ECO:0007669"/>
    <property type="project" value="UniProtKB-SubCell"/>
</dbReference>
<dbReference type="Pfam" id="PF14416">
    <property type="entry name" value="PMR5N"/>
    <property type="match status" value="1"/>
</dbReference>
<keyword evidence="4" id="KW-0735">Signal-anchor</keyword>
<gene>
    <name evidence="9" type="ORF">OLC1_LOCUS17743</name>
</gene>
<keyword evidence="5" id="KW-1133">Transmembrane helix</keyword>
<dbReference type="Proteomes" id="UP001161247">
    <property type="component" value="Chromosome 6"/>
</dbReference>
<organism evidence="9 10">
    <name type="scientific">Oldenlandia corymbosa var. corymbosa</name>
    <dbReference type="NCBI Taxonomy" id="529605"/>
    <lineage>
        <taxon>Eukaryota</taxon>
        <taxon>Viridiplantae</taxon>
        <taxon>Streptophyta</taxon>
        <taxon>Embryophyta</taxon>
        <taxon>Tracheophyta</taxon>
        <taxon>Spermatophyta</taxon>
        <taxon>Magnoliopsida</taxon>
        <taxon>eudicotyledons</taxon>
        <taxon>Gunneridae</taxon>
        <taxon>Pentapetalae</taxon>
        <taxon>asterids</taxon>
        <taxon>lamiids</taxon>
        <taxon>Gentianales</taxon>
        <taxon>Rubiaceae</taxon>
        <taxon>Rubioideae</taxon>
        <taxon>Spermacoceae</taxon>
        <taxon>Hedyotis-Oldenlandia complex</taxon>
        <taxon>Oldenlandia</taxon>
    </lineage>
</organism>
<dbReference type="PANTHER" id="PTHR32285:SF13">
    <property type="entry name" value="TRICHOME BIREFRINGENCE-LIKE N-TERMINAL DOMAIN-CONTAINING PROTEIN"/>
    <property type="match status" value="1"/>
</dbReference>
<evidence type="ECO:0000313" key="9">
    <source>
        <dbReference type="EMBL" id="CAI9109978.1"/>
    </source>
</evidence>
<dbReference type="InterPro" id="IPR026057">
    <property type="entry name" value="TBL_C"/>
</dbReference>
<feature type="domain" description="Trichome birefringence-like N-terminal" evidence="8">
    <location>
        <begin position="71"/>
        <end position="123"/>
    </location>
</feature>
<dbReference type="EMBL" id="OX459123">
    <property type="protein sequence ID" value="CAI9109978.1"/>
    <property type="molecule type" value="Genomic_DNA"/>
</dbReference>
<comment type="subcellular location">
    <subcellularLocation>
        <location evidence="1">Membrane</location>
        <topology evidence="1">Single-pass membrane protein</topology>
    </subcellularLocation>
</comment>
<dbReference type="InterPro" id="IPR029962">
    <property type="entry name" value="TBL"/>
</dbReference>
<evidence type="ECO:0000259" key="7">
    <source>
        <dbReference type="Pfam" id="PF13839"/>
    </source>
</evidence>
<accession>A0AAV1DTC1</accession>
<reference evidence="9" key="1">
    <citation type="submission" date="2023-03" db="EMBL/GenBank/DDBJ databases">
        <authorList>
            <person name="Julca I."/>
        </authorList>
    </citation>
    <scope>NUCLEOTIDE SEQUENCE</scope>
</reference>
<dbReference type="GO" id="GO:0005794">
    <property type="term" value="C:Golgi apparatus"/>
    <property type="evidence" value="ECO:0007669"/>
    <property type="project" value="TreeGrafter"/>
</dbReference>
<dbReference type="AlphaFoldDB" id="A0AAV1DTC1"/>
<dbReference type="GO" id="GO:0016413">
    <property type="term" value="F:O-acetyltransferase activity"/>
    <property type="evidence" value="ECO:0007669"/>
    <property type="project" value="InterPro"/>
</dbReference>
<feature type="domain" description="Trichome birefringence-like C-terminal" evidence="7">
    <location>
        <begin position="124"/>
        <end position="408"/>
    </location>
</feature>
<dbReference type="PANTHER" id="PTHR32285">
    <property type="entry name" value="PROTEIN TRICHOME BIREFRINGENCE-LIKE 9-RELATED"/>
    <property type="match status" value="1"/>
</dbReference>
<evidence type="ECO:0000256" key="4">
    <source>
        <dbReference type="ARBA" id="ARBA00022968"/>
    </source>
</evidence>
<evidence type="ECO:0000256" key="5">
    <source>
        <dbReference type="ARBA" id="ARBA00022989"/>
    </source>
</evidence>
<evidence type="ECO:0000313" key="10">
    <source>
        <dbReference type="Proteomes" id="UP001161247"/>
    </source>
</evidence>
<proteinExistence type="inferred from homology"/>
<keyword evidence="10" id="KW-1185">Reference proteome</keyword>
<evidence type="ECO:0000256" key="1">
    <source>
        <dbReference type="ARBA" id="ARBA00004167"/>
    </source>
</evidence>
<name>A0AAV1DTC1_OLDCO</name>
<evidence type="ECO:0000256" key="2">
    <source>
        <dbReference type="ARBA" id="ARBA00007727"/>
    </source>
</evidence>
<evidence type="ECO:0000256" key="3">
    <source>
        <dbReference type="ARBA" id="ARBA00022692"/>
    </source>
</evidence>
<evidence type="ECO:0000256" key="6">
    <source>
        <dbReference type="ARBA" id="ARBA00023136"/>
    </source>
</evidence>
<comment type="similarity">
    <text evidence="2">Belongs to the PC-esterase family. TBL subfamily.</text>
</comment>
<keyword evidence="3" id="KW-0812">Transmembrane</keyword>
<sequence>MALLDGKFFSTYGSKRQITLLLLLLFCTVLISRYCNPFTSWQNKMINFHRSALPSSDQNVSDSAGPMSGAQCDLFAGEWIPSPEGPYFTNASKCEIDDRQNCMKFGRPDTEFLKWRWKPHGCELPRFNVSQFLEIVRGKSMAFIGDSLARNQMQSLACILASEADPIDVSYTPDGRFKRCFYAEHNFTLAVFWSTHLVRSEEVDPLTSLMKLHLDEVDQNWAAEIENFSYVIFSAGQWFLRPLLYYQKGKLIGCYFCNRENIANLTQYYGYKMAFRTSFRTLTRLKNFKGMTILRTISPQHYENGEWNKGGNCLRKRPLGKQAMKLEDYMLEFYWTQLEELRAMQNERIKRRGLKFRVLNATQLMLLRADGHPNHYGHPPGENITIADCVHWCLPGPIDTWNEVLLQMLIVET</sequence>
<dbReference type="InterPro" id="IPR025846">
    <property type="entry name" value="TBL_N"/>
</dbReference>
<evidence type="ECO:0000259" key="8">
    <source>
        <dbReference type="Pfam" id="PF14416"/>
    </source>
</evidence>
<dbReference type="Pfam" id="PF13839">
    <property type="entry name" value="PC-Esterase"/>
    <property type="match status" value="1"/>
</dbReference>
<keyword evidence="6" id="KW-0472">Membrane</keyword>
<protein>
    <submittedName>
        <fullName evidence="9">OLC1v1009927C1</fullName>
    </submittedName>
</protein>